<evidence type="ECO:0000313" key="3">
    <source>
        <dbReference type="Proteomes" id="UP000286031"/>
    </source>
</evidence>
<feature type="compositionally biased region" description="Basic and acidic residues" evidence="1">
    <location>
        <begin position="64"/>
        <end position="73"/>
    </location>
</feature>
<feature type="region of interest" description="Disordered" evidence="1">
    <location>
        <begin position="33"/>
        <end position="101"/>
    </location>
</feature>
<evidence type="ECO:0000256" key="1">
    <source>
        <dbReference type="SAM" id="MobiDB-lite"/>
    </source>
</evidence>
<proteinExistence type="predicted"/>
<gene>
    <name evidence="2" type="ORF">DWV35_05350</name>
</gene>
<sequence>MSCSFSSKSQNSEQALQDSIRVADSIAVLEYEQELSKSTNEDEIQTSRGYSTDPNYKPTISPDGKYHTIDGKARQKQFQGSLEQKQQLEMLDEYERNHPEY</sequence>
<evidence type="ECO:0000313" key="2">
    <source>
        <dbReference type="EMBL" id="RGX12131.1"/>
    </source>
</evidence>
<dbReference type="EMBL" id="QSBI01000004">
    <property type="protein sequence ID" value="RGX12131.1"/>
    <property type="molecule type" value="Genomic_DNA"/>
</dbReference>
<dbReference type="AlphaFoldDB" id="A0A413EW97"/>
<reference evidence="2 3" key="1">
    <citation type="submission" date="2018-08" db="EMBL/GenBank/DDBJ databases">
        <title>A genome reference for cultivated species of the human gut microbiota.</title>
        <authorList>
            <person name="Zou Y."/>
            <person name="Xue W."/>
            <person name="Luo G."/>
        </authorList>
    </citation>
    <scope>NUCLEOTIDE SEQUENCE [LARGE SCALE GENOMIC DNA]</scope>
    <source>
        <strain evidence="2 3">AF04-46</strain>
    </source>
</reference>
<organism evidence="2 3">
    <name type="scientific">Bacteroides ovatus</name>
    <dbReference type="NCBI Taxonomy" id="28116"/>
    <lineage>
        <taxon>Bacteria</taxon>
        <taxon>Pseudomonadati</taxon>
        <taxon>Bacteroidota</taxon>
        <taxon>Bacteroidia</taxon>
        <taxon>Bacteroidales</taxon>
        <taxon>Bacteroidaceae</taxon>
        <taxon>Bacteroides</taxon>
    </lineage>
</organism>
<comment type="caution">
    <text evidence="2">The sequence shown here is derived from an EMBL/GenBank/DDBJ whole genome shotgun (WGS) entry which is preliminary data.</text>
</comment>
<name>A0A413EW97_BACOV</name>
<dbReference type="Proteomes" id="UP000286031">
    <property type="component" value="Unassembled WGS sequence"/>
</dbReference>
<feature type="compositionally biased region" description="Polar residues" evidence="1">
    <location>
        <begin position="76"/>
        <end position="87"/>
    </location>
</feature>
<protein>
    <submittedName>
        <fullName evidence="2">Uncharacterized protein</fullName>
    </submittedName>
</protein>
<accession>A0A413EW97</accession>